<dbReference type="Pfam" id="PF00005">
    <property type="entry name" value="ABC_tran"/>
    <property type="match status" value="1"/>
</dbReference>
<evidence type="ECO:0000256" key="2">
    <source>
        <dbReference type="ARBA" id="ARBA00022692"/>
    </source>
</evidence>
<feature type="transmembrane region" description="Helical" evidence="7">
    <location>
        <begin position="238"/>
        <end position="262"/>
    </location>
</feature>
<dbReference type="SUPFAM" id="SSF90123">
    <property type="entry name" value="ABC transporter transmembrane region"/>
    <property type="match status" value="1"/>
</dbReference>
<dbReference type="PROSITE" id="PS50893">
    <property type="entry name" value="ABC_TRANSPORTER_2"/>
    <property type="match status" value="1"/>
</dbReference>
<comment type="subcellular location">
    <subcellularLocation>
        <location evidence="1">Cell membrane</location>
        <topology evidence="1">Multi-pass membrane protein</topology>
    </subcellularLocation>
</comment>
<dbReference type="InterPro" id="IPR027417">
    <property type="entry name" value="P-loop_NTPase"/>
</dbReference>
<dbReference type="Pfam" id="PF00664">
    <property type="entry name" value="ABC_membrane"/>
    <property type="match status" value="1"/>
</dbReference>
<gene>
    <name evidence="10" type="primary">cydC</name>
    <name evidence="10" type="ORF">KHU32_17135</name>
</gene>
<dbReference type="NCBIfam" id="TIGR02868">
    <property type="entry name" value="CydC"/>
    <property type="match status" value="1"/>
</dbReference>
<dbReference type="EMBL" id="JAHCDA010000003">
    <property type="protein sequence ID" value="MBS7812678.1"/>
    <property type="molecule type" value="Genomic_DNA"/>
</dbReference>
<keyword evidence="11" id="KW-1185">Reference proteome</keyword>
<feature type="transmembrane region" description="Helical" evidence="7">
    <location>
        <begin position="46"/>
        <end position="68"/>
    </location>
</feature>
<evidence type="ECO:0000256" key="7">
    <source>
        <dbReference type="SAM" id="Phobius"/>
    </source>
</evidence>
<dbReference type="Proteomes" id="UP000766336">
    <property type="component" value="Unassembled WGS sequence"/>
</dbReference>
<keyword evidence="3" id="KW-0547">Nucleotide-binding</keyword>
<feature type="transmembrane region" description="Helical" evidence="7">
    <location>
        <begin position="268"/>
        <end position="288"/>
    </location>
</feature>
<dbReference type="PANTHER" id="PTHR24221:SF654">
    <property type="entry name" value="ATP-BINDING CASSETTE SUB-FAMILY B MEMBER 6"/>
    <property type="match status" value="1"/>
</dbReference>
<proteinExistence type="predicted"/>
<dbReference type="InterPro" id="IPR036640">
    <property type="entry name" value="ABC1_TM_sf"/>
</dbReference>
<comment type="caution">
    <text evidence="10">The sequence shown here is derived from an EMBL/GenBank/DDBJ whole genome shotgun (WGS) entry which is preliminary data.</text>
</comment>
<sequence>MWADLARVLRLWAPRRASLVGALLVSMGSALSGVALLALAGQGVAAGLAAGGIFGLAALVWVRPLVLLRPMLRWGERMASHAAAFRALADTRVWFFRRLAERMPGGIGLRGSGDLLSRVIGDVDALDRLYLGGILPAGAGLAVLVAVLALLMGEPWLMLLVGLPLALALVLPLVLAPAATRAAQRAADHRGGLRAAVADPLAGLEDTLAANAEPRAMERLRTADRELMHSQRSLVRRSAWAGAAGGFLAQLAVLAALAWGLAGGTATAGMVVLALFLSVAAAEALGLMPRAGAALASAAAGARRLFEAADTAPPVEEPAAPAPLPASNELVLQGVRFGWRQDAPVLDGLNLTLREGERVAILGPSGAGKSTLAALLTRLAAPEAGTIRLGGTDISQLPAAELRTRIVVLSQQARLFDDTIAANLRLAAPGAPDAALWRALVKAGIADLVRSLPEGLETRCGEGGARFSGGEARRFALARALLPPAGILILDEPTTGLDAAAERAFLATLATACEGRSLLLITHRLTGDEPLDRVWRLAGGRLLPATA</sequence>
<evidence type="ECO:0000259" key="9">
    <source>
        <dbReference type="PROSITE" id="PS50929"/>
    </source>
</evidence>
<protein>
    <submittedName>
        <fullName evidence="10">Thiol reductant ABC exporter subunit CydC</fullName>
    </submittedName>
</protein>
<evidence type="ECO:0000313" key="10">
    <source>
        <dbReference type="EMBL" id="MBS7812678.1"/>
    </source>
</evidence>
<dbReference type="Gene3D" id="1.20.1560.10">
    <property type="entry name" value="ABC transporter type 1, transmembrane domain"/>
    <property type="match status" value="1"/>
</dbReference>
<feature type="domain" description="ABC transmembrane type-1" evidence="9">
    <location>
        <begin position="20"/>
        <end position="297"/>
    </location>
</feature>
<dbReference type="SMART" id="SM00382">
    <property type="entry name" value="AAA"/>
    <property type="match status" value="1"/>
</dbReference>
<keyword evidence="5 7" id="KW-1133">Transmembrane helix</keyword>
<reference evidence="10 11" key="1">
    <citation type="submission" date="2021-05" db="EMBL/GenBank/DDBJ databases">
        <title>Roseococcus sp. XZZS9, whole genome shotgun sequencing project.</title>
        <authorList>
            <person name="Zhao G."/>
            <person name="Shen L."/>
        </authorList>
    </citation>
    <scope>NUCLEOTIDE SEQUENCE [LARGE SCALE GENOMIC DNA]</scope>
    <source>
        <strain evidence="10 11">XZZS9</strain>
    </source>
</reference>
<dbReference type="InterPro" id="IPR014223">
    <property type="entry name" value="ABC_CydC/D"/>
</dbReference>
<keyword evidence="2 7" id="KW-0812">Transmembrane</keyword>
<evidence type="ECO:0000259" key="8">
    <source>
        <dbReference type="PROSITE" id="PS50893"/>
    </source>
</evidence>
<feature type="transmembrane region" description="Helical" evidence="7">
    <location>
        <begin position="20"/>
        <end position="40"/>
    </location>
</feature>
<accession>A0ABS5QH21</accession>
<evidence type="ECO:0000256" key="6">
    <source>
        <dbReference type="ARBA" id="ARBA00023136"/>
    </source>
</evidence>
<keyword evidence="4" id="KW-0067">ATP-binding</keyword>
<dbReference type="InterPro" id="IPR039421">
    <property type="entry name" value="Type_1_exporter"/>
</dbReference>
<dbReference type="RefSeq" id="WP_213671368.1">
    <property type="nucleotide sequence ID" value="NZ_JAHCDA010000003.1"/>
</dbReference>
<feature type="transmembrane region" description="Helical" evidence="7">
    <location>
        <begin position="156"/>
        <end position="175"/>
    </location>
</feature>
<feature type="transmembrane region" description="Helical" evidence="7">
    <location>
        <begin position="129"/>
        <end position="150"/>
    </location>
</feature>
<dbReference type="PROSITE" id="PS50929">
    <property type="entry name" value="ABC_TM1F"/>
    <property type="match status" value="1"/>
</dbReference>
<evidence type="ECO:0000256" key="5">
    <source>
        <dbReference type="ARBA" id="ARBA00022989"/>
    </source>
</evidence>
<feature type="domain" description="ABC transporter" evidence="8">
    <location>
        <begin position="330"/>
        <end position="547"/>
    </location>
</feature>
<dbReference type="InterPro" id="IPR003593">
    <property type="entry name" value="AAA+_ATPase"/>
</dbReference>
<evidence type="ECO:0000256" key="1">
    <source>
        <dbReference type="ARBA" id="ARBA00004651"/>
    </source>
</evidence>
<dbReference type="PANTHER" id="PTHR24221">
    <property type="entry name" value="ATP-BINDING CASSETTE SUB-FAMILY B"/>
    <property type="match status" value="1"/>
</dbReference>
<keyword evidence="6 7" id="KW-0472">Membrane</keyword>
<dbReference type="SUPFAM" id="SSF52540">
    <property type="entry name" value="P-loop containing nucleoside triphosphate hydrolases"/>
    <property type="match status" value="1"/>
</dbReference>
<dbReference type="InterPro" id="IPR017871">
    <property type="entry name" value="ABC_transporter-like_CS"/>
</dbReference>
<dbReference type="PROSITE" id="PS00211">
    <property type="entry name" value="ABC_TRANSPORTER_1"/>
    <property type="match status" value="1"/>
</dbReference>
<evidence type="ECO:0000256" key="3">
    <source>
        <dbReference type="ARBA" id="ARBA00022741"/>
    </source>
</evidence>
<evidence type="ECO:0000256" key="4">
    <source>
        <dbReference type="ARBA" id="ARBA00022840"/>
    </source>
</evidence>
<organism evidence="10 11">
    <name type="scientific">Roseococcus pinisoli</name>
    <dbReference type="NCBI Taxonomy" id="2835040"/>
    <lineage>
        <taxon>Bacteria</taxon>
        <taxon>Pseudomonadati</taxon>
        <taxon>Pseudomonadota</taxon>
        <taxon>Alphaproteobacteria</taxon>
        <taxon>Acetobacterales</taxon>
        <taxon>Roseomonadaceae</taxon>
        <taxon>Roseococcus</taxon>
    </lineage>
</organism>
<dbReference type="InterPro" id="IPR011527">
    <property type="entry name" value="ABC1_TM_dom"/>
</dbReference>
<name>A0ABS5QH21_9PROT</name>
<evidence type="ECO:0000313" key="11">
    <source>
        <dbReference type="Proteomes" id="UP000766336"/>
    </source>
</evidence>
<dbReference type="InterPro" id="IPR003439">
    <property type="entry name" value="ABC_transporter-like_ATP-bd"/>
</dbReference>
<dbReference type="Gene3D" id="3.40.50.300">
    <property type="entry name" value="P-loop containing nucleotide triphosphate hydrolases"/>
    <property type="match status" value="1"/>
</dbReference>